<proteinExistence type="predicted"/>
<name>A0A1D1UCV7_RAMVA</name>
<dbReference type="EMBL" id="BDGG01000001">
    <property type="protein sequence ID" value="GAU87496.1"/>
    <property type="molecule type" value="Genomic_DNA"/>
</dbReference>
<keyword evidence="2" id="KW-1185">Reference proteome</keyword>
<dbReference type="Proteomes" id="UP000186922">
    <property type="component" value="Unassembled WGS sequence"/>
</dbReference>
<dbReference type="AlphaFoldDB" id="A0A1D1UCV7"/>
<reference evidence="1 2" key="1">
    <citation type="journal article" date="2016" name="Nat. Commun.">
        <title>Extremotolerant tardigrade genome and improved radiotolerance of human cultured cells by tardigrade-unique protein.</title>
        <authorList>
            <person name="Hashimoto T."/>
            <person name="Horikawa D.D."/>
            <person name="Saito Y."/>
            <person name="Kuwahara H."/>
            <person name="Kozuka-Hata H."/>
            <person name="Shin-I T."/>
            <person name="Minakuchi Y."/>
            <person name="Ohishi K."/>
            <person name="Motoyama A."/>
            <person name="Aizu T."/>
            <person name="Enomoto A."/>
            <person name="Kondo K."/>
            <person name="Tanaka S."/>
            <person name="Hara Y."/>
            <person name="Koshikawa S."/>
            <person name="Sagara H."/>
            <person name="Miura T."/>
            <person name="Yokobori S."/>
            <person name="Miyagawa K."/>
            <person name="Suzuki Y."/>
            <person name="Kubo T."/>
            <person name="Oyama M."/>
            <person name="Kohara Y."/>
            <person name="Fujiyama A."/>
            <person name="Arakawa K."/>
            <person name="Katayama T."/>
            <person name="Toyoda A."/>
            <person name="Kunieda T."/>
        </authorList>
    </citation>
    <scope>NUCLEOTIDE SEQUENCE [LARGE SCALE GENOMIC DNA]</scope>
    <source>
        <strain evidence="1 2">YOKOZUNA-1</strain>
    </source>
</reference>
<evidence type="ECO:0000313" key="2">
    <source>
        <dbReference type="Proteomes" id="UP000186922"/>
    </source>
</evidence>
<organism evidence="1 2">
    <name type="scientific">Ramazzottius varieornatus</name>
    <name type="common">Water bear</name>
    <name type="synonym">Tardigrade</name>
    <dbReference type="NCBI Taxonomy" id="947166"/>
    <lineage>
        <taxon>Eukaryota</taxon>
        <taxon>Metazoa</taxon>
        <taxon>Ecdysozoa</taxon>
        <taxon>Tardigrada</taxon>
        <taxon>Eutardigrada</taxon>
        <taxon>Parachela</taxon>
        <taxon>Hypsibioidea</taxon>
        <taxon>Ramazzottiidae</taxon>
        <taxon>Ramazzottius</taxon>
    </lineage>
</organism>
<evidence type="ECO:0000313" key="1">
    <source>
        <dbReference type="EMBL" id="GAU87496.1"/>
    </source>
</evidence>
<accession>A0A1D1UCV7</accession>
<protein>
    <submittedName>
        <fullName evidence="1">Uncharacterized protein</fullName>
    </submittedName>
</protein>
<sequence length="216" mass="23805">MNIFPASHSGGVDLGRAGKISLKWQFVIHSYMTTLVFPSTRCAGVVGLHGIYLLVTSTLGQRSTLKRTLRDFRGKIVSACVHDYRSSVLVFITRLQPALLDFTPAFQVPTKASFAVDSTTKSNSRSSGHISTTTASFRKPYEGGYRGAPFRGVPGIPQPSHVLHRLIFLRSPGFPGKKWIRSRCGAFSSCRLWHAQLVLPPCLSKPGASFSCHRWQ</sequence>
<comment type="caution">
    <text evidence="1">The sequence shown here is derived from an EMBL/GenBank/DDBJ whole genome shotgun (WGS) entry which is preliminary data.</text>
</comment>
<gene>
    <name evidence="1" type="primary">RvY_00329</name>
    <name evidence="1" type="synonym">RvY_00329.2</name>
    <name evidence="1" type="ORF">RvY_00329-2</name>
</gene>